<dbReference type="EnsemblMetazoa" id="GAUT021294-RA">
    <property type="protein sequence ID" value="GAUT021294-PA"/>
    <property type="gene ID" value="GAUT021294"/>
</dbReference>
<protein>
    <submittedName>
        <fullName evidence="1">Uncharacterized protein</fullName>
    </submittedName>
</protein>
<sequence length="108" mass="12597">MANISLQLMYKSCLQTIANNFELPQVAYDDVLKEKVMSTVGLKLFVGTAYEHLHDRRLQFQHQLDFYIHRKYRNCSDDVDDKHRLNGPLLPLLSFVHVVVLALDNHDD</sequence>
<evidence type="ECO:0000313" key="1">
    <source>
        <dbReference type="EnsemblMetazoa" id="GAUT021294-PA"/>
    </source>
</evidence>
<reference evidence="1" key="1">
    <citation type="submission" date="2020-05" db="UniProtKB">
        <authorList>
            <consortium name="EnsemblMetazoa"/>
        </authorList>
    </citation>
    <scope>IDENTIFICATION</scope>
    <source>
        <strain evidence="1">TTRI</strain>
    </source>
</reference>
<organism evidence="1 2">
    <name type="scientific">Glossina austeni</name>
    <name type="common">Savannah tsetse fly</name>
    <dbReference type="NCBI Taxonomy" id="7395"/>
    <lineage>
        <taxon>Eukaryota</taxon>
        <taxon>Metazoa</taxon>
        <taxon>Ecdysozoa</taxon>
        <taxon>Arthropoda</taxon>
        <taxon>Hexapoda</taxon>
        <taxon>Insecta</taxon>
        <taxon>Pterygota</taxon>
        <taxon>Neoptera</taxon>
        <taxon>Endopterygota</taxon>
        <taxon>Diptera</taxon>
        <taxon>Brachycera</taxon>
        <taxon>Muscomorpha</taxon>
        <taxon>Hippoboscoidea</taxon>
        <taxon>Glossinidae</taxon>
        <taxon>Glossina</taxon>
    </lineage>
</organism>
<keyword evidence="2" id="KW-1185">Reference proteome</keyword>
<name>A0A1A9V005_GLOAU</name>
<evidence type="ECO:0000313" key="2">
    <source>
        <dbReference type="Proteomes" id="UP000078200"/>
    </source>
</evidence>
<dbReference type="Proteomes" id="UP000078200">
    <property type="component" value="Unassembled WGS sequence"/>
</dbReference>
<dbReference type="VEuPathDB" id="VectorBase:GAUT021294"/>
<dbReference type="AlphaFoldDB" id="A0A1A9V005"/>
<accession>A0A1A9V005</accession>
<proteinExistence type="predicted"/>